<dbReference type="SUPFAM" id="SSF52540">
    <property type="entry name" value="P-loop containing nucleoside triphosphate hydrolases"/>
    <property type="match status" value="1"/>
</dbReference>
<reference evidence="1" key="1">
    <citation type="journal article" date="2014" name="Front. Microbiol.">
        <title>High frequency of phylogenetically diverse reductive dehalogenase-homologous genes in deep subseafloor sedimentary metagenomes.</title>
        <authorList>
            <person name="Kawai M."/>
            <person name="Futagami T."/>
            <person name="Toyoda A."/>
            <person name="Takaki Y."/>
            <person name="Nishi S."/>
            <person name="Hori S."/>
            <person name="Arai W."/>
            <person name="Tsubouchi T."/>
            <person name="Morono Y."/>
            <person name="Uchiyama I."/>
            <person name="Ito T."/>
            <person name="Fujiyama A."/>
            <person name="Inagaki F."/>
            <person name="Takami H."/>
        </authorList>
    </citation>
    <scope>NUCLEOTIDE SEQUENCE</scope>
    <source>
        <strain evidence="1">Expedition CK06-06</strain>
    </source>
</reference>
<gene>
    <name evidence="1" type="ORF">S01H1_24696</name>
</gene>
<feature type="non-terminal residue" evidence="1">
    <location>
        <position position="1"/>
    </location>
</feature>
<dbReference type="EMBL" id="BARS01014860">
    <property type="protein sequence ID" value="GAF97568.1"/>
    <property type="molecule type" value="Genomic_DNA"/>
</dbReference>
<organism evidence="1">
    <name type="scientific">marine sediment metagenome</name>
    <dbReference type="NCBI Taxonomy" id="412755"/>
    <lineage>
        <taxon>unclassified sequences</taxon>
        <taxon>metagenomes</taxon>
        <taxon>ecological metagenomes</taxon>
    </lineage>
</organism>
<dbReference type="AlphaFoldDB" id="X0TVG8"/>
<dbReference type="Gene3D" id="3.40.50.300">
    <property type="entry name" value="P-loop containing nucleotide triphosphate hydrolases"/>
    <property type="match status" value="1"/>
</dbReference>
<evidence type="ECO:0008006" key="2">
    <source>
        <dbReference type="Google" id="ProtNLM"/>
    </source>
</evidence>
<protein>
    <recommendedName>
        <fullName evidence="2">Sulfotransferase domain-containing protein</fullName>
    </recommendedName>
</protein>
<sequence length="262" mass="30694">IWPRIDLNDSRKHLFEILFEETVNEYNREGYKRGIEDNETFPFIFIASLQREIFLDYLDSIQLITLRDVFNAYMTSYFGAWLSNQNYNGQKKFVTAFSPRLAMIKENMESFFEVYPDGRLISVVRDPKSWFPSAKKSWPDSYTDVGRAAGEWNKSAQAMLWNKEEYGDCVCLIQFEDFIGKTEAVMRFLAEFLGIEFDDILLTPTFNKFPVKANTSLKVKNQGTLNSLLATEQTLTEHEFDRIEKETSETYSLLLREAVRFE</sequence>
<evidence type="ECO:0000313" key="1">
    <source>
        <dbReference type="EMBL" id="GAF97568.1"/>
    </source>
</evidence>
<accession>X0TVG8</accession>
<comment type="caution">
    <text evidence="1">The sequence shown here is derived from an EMBL/GenBank/DDBJ whole genome shotgun (WGS) entry which is preliminary data.</text>
</comment>
<dbReference type="Pfam" id="PF13469">
    <property type="entry name" value="Sulfotransfer_3"/>
    <property type="match status" value="1"/>
</dbReference>
<name>X0TVG8_9ZZZZ</name>
<proteinExistence type="predicted"/>
<dbReference type="InterPro" id="IPR027417">
    <property type="entry name" value="P-loop_NTPase"/>
</dbReference>